<dbReference type="STRING" id="46835.A0A504Y551"/>
<gene>
    <name evidence="3" type="ORF">FGIG_10334</name>
</gene>
<sequence length="147" mass="17179">MTDVEFRLYLDNVGCVTRLKQLCWDIFRGGLQPELRKVGWRILLSVFPSDTTGQERISLLETKTRQYLAMKETWKRAYVQGQLTEKQLATLAAVSIDVVRTDWTNDYYCGEKNRYRVCQLFDVLATYSIYHPNVGYSQVRSQYSVNS</sequence>
<dbReference type="Gene3D" id="1.10.8.270">
    <property type="entry name" value="putative rabgap domain of human tbc1 domain family member 14 like domains"/>
    <property type="match status" value="1"/>
</dbReference>
<name>A0A504Y551_FASGI</name>
<proteinExistence type="predicted"/>
<keyword evidence="4" id="KW-1185">Reference proteome</keyword>
<dbReference type="SUPFAM" id="SSF47923">
    <property type="entry name" value="Ypt/Rab-GAP domain of gyp1p"/>
    <property type="match status" value="1"/>
</dbReference>
<evidence type="ECO:0000256" key="1">
    <source>
        <dbReference type="ARBA" id="ARBA00022468"/>
    </source>
</evidence>
<dbReference type="Pfam" id="PF00566">
    <property type="entry name" value="RabGAP-TBC"/>
    <property type="match status" value="1"/>
</dbReference>
<reference evidence="3 4" key="1">
    <citation type="submission" date="2019-04" db="EMBL/GenBank/DDBJ databases">
        <title>Annotation for the trematode Fasciola gigantica.</title>
        <authorList>
            <person name="Choi Y.-J."/>
        </authorList>
    </citation>
    <scope>NUCLEOTIDE SEQUENCE [LARGE SCALE GENOMIC DNA]</scope>
    <source>
        <strain evidence="3">Uganda_cow_1</strain>
    </source>
</reference>
<feature type="domain" description="Rab-GAP TBC" evidence="2">
    <location>
        <begin position="30"/>
        <end position="147"/>
    </location>
</feature>
<evidence type="ECO:0000313" key="4">
    <source>
        <dbReference type="Proteomes" id="UP000316759"/>
    </source>
</evidence>
<dbReference type="PROSITE" id="PS50086">
    <property type="entry name" value="TBC_RABGAP"/>
    <property type="match status" value="1"/>
</dbReference>
<dbReference type="AlphaFoldDB" id="A0A504Y551"/>
<dbReference type="Proteomes" id="UP000316759">
    <property type="component" value="Unassembled WGS sequence"/>
</dbReference>
<comment type="caution">
    <text evidence="3">The sequence shown here is derived from an EMBL/GenBank/DDBJ whole genome shotgun (WGS) entry which is preliminary data.</text>
</comment>
<dbReference type="EMBL" id="SUNJ01014332">
    <property type="protein sequence ID" value="TPP56562.1"/>
    <property type="molecule type" value="Genomic_DNA"/>
</dbReference>
<dbReference type="InterPro" id="IPR035969">
    <property type="entry name" value="Rab-GAP_TBC_sf"/>
</dbReference>
<dbReference type="InterPro" id="IPR000195">
    <property type="entry name" value="Rab-GAP-TBC_dom"/>
</dbReference>
<accession>A0A504Y551</accession>
<dbReference type="PANTHER" id="PTHR22957">
    <property type="entry name" value="TBC1 DOMAIN FAMILY MEMBER GTPASE-ACTIVATING PROTEIN"/>
    <property type="match status" value="1"/>
</dbReference>
<evidence type="ECO:0000313" key="3">
    <source>
        <dbReference type="EMBL" id="TPP56562.1"/>
    </source>
</evidence>
<dbReference type="OrthoDB" id="10264062at2759"/>
<dbReference type="GO" id="GO:0005096">
    <property type="term" value="F:GTPase activator activity"/>
    <property type="evidence" value="ECO:0007669"/>
    <property type="project" value="UniProtKB-KW"/>
</dbReference>
<organism evidence="3 4">
    <name type="scientific">Fasciola gigantica</name>
    <name type="common">Giant liver fluke</name>
    <dbReference type="NCBI Taxonomy" id="46835"/>
    <lineage>
        <taxon>Eukaryota</taxon>
        <taxon>Metazoa</taxon>
        <taxon>Spiralia</taxon>
        <taxon>Lophotrochozoa</taxon>
        <taxon>Platyhelminthes</taxon>
        <taxon>Trematoda</taxon>
        <taxon>Digenea</taxon>
        <taxon>Plagiorchiida</taxon>
        <taxon>Echinostomata</taxon>
        <taxon>Echinostomatoidea</taxon>
        <taxon>Fasciolidae</taxon>
        <taxon>Fasciola</taxon>
    </lineage>
</organism>
<protein>
    <recommendedName>
        <fullName evidence="2">Rab-GAP TBC domain-containing protein</fullName>
    </recommendedName>
</protein>
<evidence type="ECO:0000259" key="2">
    <source>
        <dbReference type="PROSITE" id="PS50086"/>
    </source>
</evidence>
<dbReference type="PANTHER" id="PTHR22957:SF333">
    <property type="entry name" value="TBC1 DOMAIN FAMILY MEMBER 25"/>
    <property type="match status" value="1"/>
</dbReference>
<keyword evidence="1" id="KW-0343">GTPase activation</keyword>